<dbReference type="InterPro" id="IPR013897">
    <property type="entry name" value="Duc1"/>
</dbReference>
<feature type="region of interest" description="Disordered" evidence="1">
    <location>
        <begin position="246"/>
        <end position="274"/>
    </location>
</feature>
<accession>A0A485LAT6</accession>
<feature type="domain" description="Domain of unknown function at the cortex 1" evidence="4">
    <location>
        <begin position="107"/>
        <end position="349"/>
    </location>
</feature>
<keyword evidence="2" id="KW-0472">Membrane</keyword>
<feature type="compositionally biased region" description="Acidic residues" evidence="1">
    <location>
        <begin position="56"/>
        <end position="66"/>
    </location>
</feature>
<evidence type="ECO:0000256" key="1">
    <source>
        <dbReference type="SAM" id="MobiDB-lite"/>
    </source>
</evidence>
<dbReference type="EMBL" id="VJMH01006378">
    <property type="protein sequence ID" value="KAF0690451.1"/>
    <property type="molecule type" value="Genomic_DNA"/>
</dbReference>
<keyword evidence="7" id="KW-1185">Reference proteome</keyword>
<reference evidence="5" key="2">
    <citation type="submission" date="2019-06" db="EMBL/GenBank/DDBJ databases">
        <title>Genomics analysis of Aphanomyces spp. identifies a new class of oomycete effector associated with host adaptation.</title>
        <authorList>
            <person name="Gaulin E."/>
        </authorList>
    </citation>
    <scope>NUCLEOTIDE SEQUENCE</scope>
    <source>
        <strain evidence="5">CBS 578.67</strain>
    </source>
</reference>
<feature type="region of interest" description="Disordered" evidence="1">
    <location>
        <begin position="54"/>
        <end position="87"/>
    </location>
</feature>
<dbReference type="InterPro" id="IPR011993">
    <property type="entry name" value="PH-like_dom_sf"/>
</dbReference>
<reference evidence="6 7" key="1">
    <citation type="submission" date="2019-03" db="EMBL/GenBank/DDBJ databases">
        <authorList>
            <person name="Gaulin E."/>
            <person name="Dumas B."/>
        </authorList>
    </citation>
    <scope>NUCLEOTIDE SEQUENCE [LARGE SCALE GENOMIC DNA]</scope>
    <source>
        <strain evidence="6">CBS 568.67</strain>
    </source>
</reference>
<dbReference type="SUPFAM" id="SSF50729">
    <property type="entry name" value="PH domain-like"/>
    <property type="match status" value="1"/>
</dbReference>
<evidence type="ECO:0000313" key="5">
    <source>
        <dbReference type="EMBL" id="KAF0690451.1"/>
    </source>
</evidence>
<feature type="domain" description="DUF547" evidence="3">
    <location>
        <begin position="784"/>
        <end position="911"/>
    </location>
</feature>
<evidence type="ECO:0000259" key="4">
    <source>
        <dbReference type="Pfam" id="PF08588"/>
    </source>
</evidence>
<evidence type="ECO:0000259" key="3">
    <source>
        <dbReference type="Pfam" id="PF04784"/>
    </source>
</evidence>
<dbReference type="Pfam" id="PF08588">
    <property type="entry name" value="Duc1"/>
    <property type="match status" value="1"/>
</dbReference>
<protein>
    <submittedName>
        <fullName evidence="6">Aste57867_18183 protein</fullName>
    </submittedName>
</protein>
<dbReference type="PANTHER" id="PTHR46361">
    <property type="entry name" value="ELECTRON CARRIER/ PROTEIN DISULFIDE OXIDOREDUCTASE"/>
    <property type="match status" value="1"/>
</dbReference>
<gene>
    <name evidence="6" type="primary">Aste57867_18183</name>
    <name evidence="5" type="ORF">As57867_018121</name>
    <name evidence="6" type="ORF">ASTE57867_18183</name>
</gene>
<evidence type="ECO:0000256" key="2">
    <source>
        <dbReference type="SAM" id="Phobius"/>
    </source>
</evidence>
<sequence>MQVLTLGLVGAIMCLWFTFDAGVSIFIMLVMFLLVSYVSNRVLLESTPAQYRDSDDAVFDEEDEAEPTDHHHVPLEASSPTSQTQKQPWNVPALRIHELVMDSSAASGVQLGQPLWPNSTEPVSIENEYFSGRILFLLKTEPRSPTWGQLFVGRRRLFWIQLQGKFKKQPKGTVFVGGEIPDKMKLGFFTKGLCRVLLSVINCLVVGLHNSFGRMFPSDVARAMDEELPHLAFPLHSSVDEFICTPPGDKPPPLGSDGFTESREERTKRRSGKHPYEFNTHDTYSFSFFNFYIDFENWKVVNAPGVPDISLSQFWGTMPMRIVSYSLADPTTKTAHTRQQKLYNFCFELTPPHVAGGASASAAASAAAAGHPDAIHPASSSLDVDADEMDFLRDEQKAHTLLANELSCFVFTIPCWLEYFSTHDKAGTGGQRRVAYVFDILEFTDTSRTHLKRHHLAIHGASQAHMPLTLANDHLTRENYADQFDFVVESTSANGARIEAERRTVERRLCEIARDKVMALETLRETSPTTLPIAHMIAAKNQLKRLLTSPSSVVPYAPFFASRGLAPHTIATTQCQVLRMVWDSHWRNEWMILDTGKSKQLRFFRMSSSAPCVSIPLADIVSVSAAVHDVLNLPKASNCNGMHWFEIETLARVHVLAVASYAEYEFWTHALADEMQKLVADGHDKLAAHTLDTPFRSLFGKGRRAANDVFSAPREDGRVVLNDRRITKRFGLTDDVDVCDVAEKALRMAIVLHQHPTVCLTREVLVFLDLVAKLKRVTGDALAKLHTPDRTAFFINLYHVIVLHGSFLELLPAIKTHWSSFYNGLAYDIAGFGFSPAEIEHCMLRATLSPLKPPFPAFVVPKLADDDPRRAFHVPSADYRLDFALNCLTKSCVQSITVYRGVDLELQLNFTARVVLSALMSTDTKRHVIYLPRICEWFVGDFPGSPQVMAMITTLANHLDGEMKQTVETLLSNPAKLSIKYLKYDYGYHSAIFLSEWKSMASNPMSRN</sequence>
<feature type="compositionally biased region" description="Polar residues" evidence="1">
    <location>
        <begin position="78"/>
        <end position="87"/>
    </location>
</feature>
<dbReference type="EMBL" id="CAADRA010006399">
    <property type="protein sequence ID" value="VFT94921.1"/>
    <property type="molecule type" value="Genomic_DNA"/>
</dbReference>
<dbReference type="PANTHER" id="PTHR46361:SF3">
    <property type="entry name" value="ELECTRON CARRIER_ PROTEIN DISULFIDE OXIDOREDUCTASE"/>
    <property type="match status" value="1"/>
</dbReference>
<organism evidence="6 7">
    <name type="scientific">Aphanomyces stellatus</name>
    <dbReference type="NCBI Taxonomy" id="120398"/>
    <lineage>
        <taxon>Eukaryota</taxon>
        <taxon>Sar</taxon>
        <taxon>Stramenopiles</taxon>
        <taxon>Oomycota</taxon>
        <taxon>Saprolegniomycetes</taxon>
        <taxon>Saprolegniales</taxon>
        <taxon>Verrucalvaceae</taxon>
        <taxon>Aphanomyces</taxon>
    </lineage>
</organism>
<dbReference type="Pfam" id="PF04784">
    <property type="entry name" value="DUF547"/>
    <property type="match status" value="1"/>
</dbReference>
<evidence type="ECO:0000313" key="6">
    <source>
        <dbReference type="EMBL" id="VFT94921.1"/>
    </source>
</evidence>
<dbReference type="AlphaFoldDB" id="A0A485LAT6"/>
<name>A0A485LAT6_9STRA</name>
<dbReference type="Proteomes" id="UP000332933">
    <property type="component" value="Unassembled WGS sequence"/>
</dbReference>
<keyword evidence="2" id="KW-0812">Transmembrane</keyword>
<proteinExistence type="predicted"/>
<feature type="transmembrane region" description="Helical" evidence="2">
    <location>
        <begin position="6"/>
        <end position="35"/>
    </location>
</feature>
<dbReference type="Gene3D" id="2.30.29.30">
    <property type="entry name" value="Pleckstrin-homology domain (PH domain)/Phosphotyrosine-binding domain (PTB)"/>
    <property type="match status" value="1"/>
</dbReference>
<dbReference type="OrthoDB" id="71430at2759"/>
<evidence type="ECO:0000313" key="7">
    <source>
        <dbReference type="Proteomes" id="UP000332933"/>
    </source>
</evidence>
<keyword evidence="2" id="KW-1133">Transmembrane helix</keyword>
<dbReference type="InterPro" id="IPR006869">
    <property type="entry name" value="DUF547"/>
</dbReference>